<reference evidence="2" key="1">
    <citation type="submission" date="2020-11" db="EMBL/GenBank/DDBJ databases">
        <authorList>
            <person name="Tran Van P."/>
        </authorList>
    </citation>
    <scope>NUCLEOTIDE SEQUENCE</scope>
</reference>
<feature type="region of interest" description="Disordered" evidence="1">
    <location>
        <begin position="401"/>
        <end position="431"/>
    </location>
</feature>
<evidence type="ECO:0000313" key="2">
    <source>
        <dbReference type="EMBL" id="CAD7223407.1"/>
    </source>
</evidence>
<feature type="compositionally biased region" description="Polar residues" evidence="1">
    <location>
        <begin position="29"/>
        <end position="49"/>
    </location>
</feature>
<protein>
    <submittedName>
        <fullName evidence="2">Uncharacterized protein</fullName>
    </submittedName>
</protein>
<organism evidence="2">
    <name type="scientific">Cyprideis torosa</name>
    <dbReference type="NCBI Taxonomy" id="163714"/>
    <lineage>
        <taxon>Eukaryota</taxon>
        <taxon>Metazoa</taxon>
        <taxon>Ecdysozoa</taxon>
        <taxon>Arthropoda</taxon>
        <taxon>Crustacea</taxon>
        <taxon>Oligostraca</taxon>
        <taxon>Ostracoda</taxon>
        <taxon>Podocopa</taxon>
        <taxon>Podocopida</taxon>
        <taxon>Cytherocopina</taxon>
        <taxon>Cytheroidea</taxon>
        <taxon>Cytherideidae</taxon>
        <taxon>Cyprideis</taxon>
    </lineage>
</organism>
<feature type="region of interest" description="Disordered" evidence="1">
    <location>
        <begin position="537"/>
        <end position="573"/>
    </location>
</feature>
<gene>
    <name evidence="2" type="ORF">CTOB1V02_LOCUS1392</name>
</gene>
<feature type="region of interest" description="Disordered" evidence="1">
    <location>
        <begin position="833"/>
        <end position="888"/>
    </location>
</feature>
<name>A0A7R8W247_9CRUS</name>
<evidence type="ECO:0000256" key="1">
    <source>
        <dbReference type="SAM" id="MobiDB-lite"/>
    </source>
</evidence>
<feature type="compositionally biased region" description="Polar residues" evidence="1">
    <location>
        <begin position="409"/>
        <end position="424"/>
    </location>
</feature>
<dbReference type="AlphaFoldDB" id="A0A7R8W247"/>
<dbReference type="EMBL" id="OB660195">
    <property type="protein sequence ID" value="CAD7223407.1"/>
    <property type="molecule type" value="Genomic_DNA"/>
</dbReference>
<sequence>MSEEANVGRAENEDKYLHFTYRSPDFSERSSSVEGNMGSHESTTFASEMSSRKNDRQANGNEQQEEKQDLCNPDKQFEDRCRWFSQQLNKLQGLRNVLVEGIDRQCQETIEALEQLRQSCTATTGAGLSSAASDRHRDQFGHLAEVDEFLRLEMMLNRELGNYEVMQRNSKKDTSSSQLNLGFQPVNHRKRRIRHRPLGSFRPTISFSKLDPQSPCFPQRLRSPSVKSLSPMEMQCYLVQARMLLENALGALKTCEEMENSGERSMARSGAEYGTSSDSQPGRAQKLPKLGYRNRTEEHLLGTSMSQFCQRNSRFIPPEYFEKYRSSSINSDPYSAMWNANSMGLLADPFIMRAPWEDWGFASEPVLPFQNAEYKFPETMRELYSRLNFPEINLPDQRHTKMKTDNRQQPKTHSLGNQTDSKITGIQARIPEKNTAISSASRLIENQKNTTAAGENDSKFLPVWENHEMFLQKLNMTQKPSQANSSEIAKKCEEIVKIVENCCSNNEDVLSDPESIVLNTSQMTFQNMDEIAPITTRSEEDYQQSEPAIVDKKPTTKETTSGSPSPKDLTVKNTLDNINEPWIMEESETIFAEGLNLQIKPIERLMVEQCNSCDNVNLLYDEGGMETWMKGIQKHYSLFSNHEVKKGTAPTPLSYISPTYEYHYMNPKHKQPRTNYTYAGYDMSTDFLRTNSFRFPGGNPSSFCLGGGDNISTVGNVNVYSPQERTVFRSGQDAPSYGQFNSNVPLTAVKCRMKRRRRRDRWLDSFAYPPTFRNLPRWSHLTLKNMLPTLSPPKQHKTPSPVYYNYGTFPRNSSENINLASVIPPGIKIHLSRDSKVADRKEEEEEEIIREEEEQEEEEEVAEEENEDEDEHDSERFQGGNDSRQVSH</sequence>
<feature type="region of interest" description="Disordered" evidence="1">
    <location>
        <begin position="260"/>
        <end position="286"/>
    </location>
</feature>
<feature type="compositionally biased region" description="Acidic residues" evidence="1">
    <location>
        <begin position="842"/>
        <end position="872"/>
    </location>
</feature>
<accession>A0A7R8W247</accession>
<feature type="region of interest" description="Disordered" evidence="1">
    <location>
        <begin position="26"/>
        <end position="71"/>
    </location>
</feature>
<proteinExistence type="predicted"/>